<accession>A0A7V4KDM3</accession>
<comment type="similarity">
    <text evidence="3">Belongs to the N(4)/N(6)-methyltransferase family.</text>
</comment>
<dbReference type="InterPro" id="IPR029063">
    <property type="entry name" value="SAM-dependent_MTases_sf"/>
</dbReference>
<organism evidence="5">
    <name type="scientific">Fervidobacterium pennivorans</name>
    <dbReference type="NCBI Taxonomy" id="93466"/>
    <lineage>
        <taxon>Bacteria</taxon>
        <taxon>Thermotogati</taxon>
        <taxon>Thermotogota</taxon>
        <taxon>Thermotogae</taxon>
        <taxon>Thermotogales</taxon>
        <taxon>Fervidobacteriaceae</taxon>
        <taxon>Fervidobacterium</taxon>
    </lineage>
</organism>
<evidence type="ECO:0000256" key="3">
    <source>
        <dbReference type="RuleBase" id="RU362026"/>
    </source>
</evidence>
<feature type="domain" description="DNA methylase N-4/N-6" evidence="4">
    <location>
        <begin position="176"/>
        <end position="310"/>
    </location>
</feature>
<name>A0A7V4KDM3_FERPE</name>
<dbReference type="CDD" id="cd02440">
    <property type="entry name" value="AdoMet_MTases"/>
    <property type="match status" value="1"/>
</dbReference>
<reference evidence="5" key="1">
    <citation type="journal article" date="2020" name="mSystems">
        <title>Genome- and Community-Level Interaction Insights into Carbon Utilization and Element Cycling Functions of Hydrothermarchaeota in Hydrothermal Sediment.</title>
        <authorList>
            <person name="Zhou Z."/>
            <person name="Liu Y."/>
            <person name="Xu W."/>
            <person name="Pan J."/>
            <person name="Luo Z.H."/>
            <person name="Li M."/>
        </authorList>
    </citation>
    <scope>NUCLEOTIDE SEQUENCE [LARGE SCALE GENOMIC DNA]</scope>
    <source>
        <strain evidence="5">SpSt-61</strain>
    </source>
</reference>
<sequence length="318" mass="37785">MREVLFEEYLEYVKKHDYVVVEDVKLEIGKKWKIDSFEPEDFKLETTTVWSFPERGKWATHYLNAKYRGNWAPQVARNLILKYSHKGEVVLDAFVGSGTTMIECKLVGRHGIGVDVNYEALMLTWDRLNFEYSPDRRPTLEHYFGEGKYEEEWIEPEIKLYHGDARNLDKIEDESIDLIATHPPYANIISYTKKARIEAEGDLSKVTSIDEFSDEMRRVASEFYRVLKPGRYCAILIGDTRRNKHYIPIAFRVMQTFLDVGFILKEDIIKLQHHMVGSVAWRKRKNDFYLIAHEHIFVFRKPEKKESLKKFKESMRWW</sequence>
<protein>
    <recommendedName>
        <fullName evidence="3">Methyltransferase</fullName>
        <ecNumber evidence="3">2.1.1.-</ecNumber>
    </recommendedName>
</protein>
<dbReference type="PANTHER" id="PTHR14911:SF13">
    <property type="entry name" value="TRNA (GUANINE(6)-N2)-METHYLTRANSFERASE THUMP3"/>
    <property type="match status" value="1"/>
</dbReference>
<dbReference type="AlphaFoldDB" id="A0A7V4KDM3"/>
<evidence type="ECO:0000313" key="5">
    <source>
        <dbReference type="EMBL" id="HGU53258.1"/>
    </source>
</evidence>
<proteinExistence type="inferred from homology"/>
<feature type="domain" description="DNA methylase N-4/N-6" evidence="4">
    <location>
        <begin position="7"/>
        <end position="120"/>
    </location>
</feature>
<dbReference type="InterPro" id="IPR001091">
    <property type="entry name" value="RM_Methyltransferase"/>
</dbReference>
<dbReference type="Gene3D" id="3.40.50.150">
    <property type="entry name" value="Vaccinia Virus protein VP39"/>
    <property type="match status" value="2"/>
</dbReference>
<dbReference type="PANTHER" id="PTHR14911">
    <property type="entry name" value="THUMP DOMAIN-CONTAINING"/>
    <property type="match status" value="1"/>
</dbReference>
<dbReference type="GO" id="GO:0008170">
    <property type="term" value="F:N-methyltransferase activity"/>
    <property type="evidence" value="ECO:0007669"/>
    <property type="project" value="InterPro"/>
</dbReference>
<dbReference type="GO" id="GO:0003677">
    <property type="term" value="F:DNA binding"/>
    <property type="evidence" value="ECO:0007669"/>
    <property type="project" value="InterPro"/>
</dbReference>
<dbReference type="GO" id="GO:0016423">
    <property type="term" value="F:tRNA (guanine) methyltransferase activity"/>
    <property type="evidence" value="ECO:0007669"/>
    <property type="project" value="TreeGrafter"/>
</dbReference>
<dbReference type="EMBL" id="DSZZ01000331">
    <property type="protein sequence ID" value="HGU53258.1"/>
    <property type="molecule type" value="Genomic_DNA"/>
</dbReference>
<dbReference type="GO" id="GO:0030488">
    <property type="term" value="P:tRNA methylation"/>
    <property type="evidence" value="ECO:0007669"/>
    <property type="project" value="TreeGrafter"/>
</dbReference>
<comment type="caution">
    <text evidence="5">The sequence shown here is derived from an EMBL/GenBank/DDBJ whole genome shotgun (WGS) entry which is preliminary data.</text>
</comment>
<gene>
    <name evidence="5" type="ORF">ENT78_07050</name>
</gene>
<evidence type="ECO:0000259" key="4">
    <source>
        <dbReference type="Pfam" id="PF01555"/>
    </source>
</evidence>
<dbReference type="SUPFAM" id="SSF53335">
    <property type="entry name" value="S-adenosyl-L-methionine-dependent methyltransferases"/>
    <property type="match status" value="2"/>
</dbReference>
<keyword evidence="2" id="KW-0808">Transferase</keyword>
<evidence type="ECO:0000256" key="2">
    <source>
        <dbReference type="ARBA" id="ARBA00022679"/>
    </source>
</evidence>
<dbReference type="InterPro" id="IPR002941">
    <property type="entry name" value="DNA_methylase_N4/N6"/>
</dbReference>
<dbReference type="Pfam" id="PF01555">
    <property type="entry name" value="N6_N4_Mtase"/>
    <property type="match status" value="2"/>
</dbReference>
<keyword evidence="1 5" id="KW-0489">Methyltransferase</keyword>
<dbReference type="EC" id="2.1.1.-" evidence="3"/>
<evidence type="ECO:0000256" key="1">
    <source>
        <dbReference type="ARBA" id="ARBA00022603"/>
    </source>
</evidence>
<dbReference type="PRINTS" id="PR00508">
    <property type="entry name" value="S21N4MTFRASE"/>
</dbReference>